<dbReference type="PANTHER" id="PTHR32385:SF15">
    <property type="entry name" value="INOSITOL PHOSPHOCERAMIDE MANNOSYLTRANSFERASE 1"/>
    <property type="match status" value="1"/>
</dbReference>
<dbReference type="InterPro" id="IPR029044">
    <property type="entry name" value="Nucleotide-diphossugar_trans"/>
</dbReference>
<dbReference type="Gene3D" id="3.90.550.20">
    <property type="match status" value="1"/>
</dbReference>
<accession>A0ABS9ZS40</accession>
<reference evidence="2 3" key="1">
    <citation type="submission" date="2015-12" db="EMBL/GenBank/DDBJ databases">
        <title>Phylogenomics in the description of a new species in the Pseudomonas syringae group.</title>
        <authorList>
            <person name="Busquets A."/>
            <person name="Gomila M."/>
            <person name="Beiki F."/>
            <person name="Rahimian H."/>
            <person name="Mulet M."/>
            <person name="Sanchez D."/>
            <person name="Garcia-Valdes E."/>
            <person name="Lalucat J."/>
        </authorList>
    </citation>
    <scope>NUCLEOTIDE SEQUENCE [LARGE SCALE GENOMIC DNA]</scope>
    <source>
        <strain evidence="2 3">S25</strain>
    </source>
</reference>
<dbReference type="InterPro" id="IPR051706">
    <property type="entry name" value="Glycosyltransferase_domain"/>
</dbReference>
<evidence type="ECO:0000256" key="1">
    <source>
        <dbReference type="ARBA" id="ARBA00022679"/>
    </source>
</evidence>
<keyword evidence="1" id="KW-0808">Transferase</keyword>
<organism evidence="2 3">
    <name type="scientific">Pseudomonas maioricensis</name>
    <dbReference type="NCBI Taxonomy" id="1766623"/>
    <lineage>
        <taxon>Bacteria</taxon>
        <taxon>Pseudomonadati</taxon>
        <taxon>Pseudomonadota</taxon>
        <taxon>Gammaproteobacteria</taxon>
        <taxon>Pseudomonadales</taxon>
        <taxon>Pseudomonadaceae</taxon>
        <taxon>Pseudomonas</taxon>
    </lineage>
</organism>
<gene>
    <name evidence="2" type="ORF">AUC61_26225</name>
</gene>
<dbReference type="EMBL" id="LOHG01000041">
    <property type="protein sequence ID" value="MCI8213031.1"/>
    <property type="molecule type" value="Genomic_DNA"/>
</dbReference>
<protein>
    <recommendedName>
        <fullName evidence="4">Glycosyltransferase sugar-binding region containing DXD motif-containing protein</fullName>
    </recommendedName>
</protein>
<evidence type="ECO:0008006" key="4">
    <source>
        <dbReference type="Google" id="ProtNLM"/>
    </source>
</evidence>
<dbReference type="Pfam" id="PF04488">
    <property type="entry name" value="Gly_transf_sug"/>
    <property type="match status" value="1"/>
</dbReference>
<sequence>MLENNPINRIDQLGNVPVPTIAHYFWDGSNIPAHHLRNTLMFKQLNPDYEVNIWTSKYARALTTLSEMEISSQPADRYLSNTHGTSLAIRTTQELFDILSAHYGQTKIIESIFTRESNGPYSNPASGSDVIELAAVYSLGGVYMDTDVAVTGGIGTLEAPHGALARLEGQSTSNAVIASAPQSPIIKKLLDTVVTNYTTAPFMTDREEKINLGWSKKRSAPGEGLFSRFKLTMHMTGPEIFADQLRNVNPAEYSVPIEYFAQVDNKMSIHARPATRTL</sequence>
<keyword evidence="3" id="KW-1185">Reference proteome</keyword>
<proteinExistence type="predicted"/>
<dbReference type="PANTHER" id="PTHR32385">
    <property type="entry name" value="MANNOSYL PHOSPHORYLINOSITOL CERAMIDE SYNTHASE"/>
    <property type="match status" value="1"/>
</dbReference>
<comment type="caution">
    <text evidence="2">The sequence shown here is derived from an EMBL/GenBank/DDBJ whole genome shotgun (WGS) entry which is preliminary data.</text>
</comment>
<evidence type="ECO:0000313" key="2">
    <source>
        <dbReference type="EMBL" id="MCI8213031.1"/>
    </source>
</evidence>
<name>A0ABS9ZS40_9PSED</name>
<dbReference type="Proteomes" id="UP001320513">
    <property type="component" value="Unassembled WGS sequence"/>
</dbReference>
<dbReference type="SUPFAM" id="SSF53448">
    <property type="entry name" value="Nucleotide-diphospho-sugar transferases"/>
    <property type="match status" value="1"/>
</dbReference>
<dbReference type="InterPro" id="IPR007577">
    <property type="entry name" value="GlycoTrfase_DXD_sugar-bd_CS"/>
</dbReference>
<evidence type="ECO:0000313" key="3">
    <source>
        <dbReference type="Proteomes" id="UP001320513"/>
    </source>
</evidence>